<dbReference type="InterPro" id="IPR059000">
    <property type="entry name" value="ATPase_P-type_domA"/>
</dbReference>
<evidence type="ECO:0000313" key="23">
    <source>
        <dbReference type="EMBL" id="KAF6236942.1"/>
    </source>
</evidence>
<dbReference type="EC" id="7.2.2.10" evidence="18"/>
<keyword evidence="14 18" id="KW-0472">Membrane</keyword>
<feature type="transmembrane region" description="Helical" evidence="18">
    <location>
        <begin position="1116"/>
        <end position="1136"/>
    </location>
</feature>
<feature type="region of interest" description="Disordered" evidence="19">
    <location>
        <begin position="1"/>
        <end position="120"/>
    </location>
</feature>
<dbReference type="GO" id="GO:0005524">
    <property type="term" value="F:ATP binding"/>
    <property type="evidence" value="ECO:0007669"/>
    <property type="project" value="UniProtKB-KW"/>
</dbReference>
<dbReference type="PANTHER" id="PTHR24093:SF369">
    <property type="entry name" value="CALCIUM-TRANSPORTING ATPASE"/>
    <property type="match status" value="1"/>
</dbReference>
<dbReference type="FunFam" id="3.40.1110.10:FF:000031">
    <property type="entry name" value="Calcium-transporting ATPase"/>
    <property type="match status" value="1"/>
</dbReference>
<feature type="compositionally biased region" description="Basic and acidic residues" evidence="19">
    <location>
        <begin position="107"/>
        <end position="120"/>
    </location>
</feature>
<feature type="domain" description="Cation-transporting P-type ATPase N-terminal" evidence="22">
    <location>
        <begin position="215"/>
        <end position="256"/>
    </location>
</feature>
<dbReference type="GeneID" id="59286484"/>
<evidence type="ECO:0000256" key="5">
    <source>
        <dbReference type="ARBA" id="ARBA00022692"/>
    </source>
</evidence>
<feature type="transmembrane region" description="Helical" evidence="18">
    <location>
        <begin position="282"/>
        <end position="301"/>
    </location>
</feature>
<feature type="transmembrane region" description="Helical" evidence="18">
    <location>
        <begin position="1082"/>
        <end position="1104"/>
    </location>
</feature>
<keyword evidence="2 18" id="KW-0813">Transport</keyword>
<evidence type="ECO:0000256" key="12">
    <source>
        <dbReference type="ARBA" id="ARBA00022989"/>
    </source>
</evidence>
<dbReference type="FunFam" id="1.20.1110.10:FF:000039">
    <property type="entry name" value="Calcium-transporting ATPase"/>
    <property type="match status" value="1"/>
</dbReference>
<dbReference type="GO" id="GO:0005774">
    <property type="term" value="C:vacuolar membrane"/>
    <property type="evidence" value="ECO:0007669"/>
    <property type="project" value="UniProtKB-SubCell"/>
</dbReference>
<evidence type="ECO:0000256" key="1">
    <source>
        <dbReference type="ARBA" id="ARBA00004128"/>
    </source>
</evidence>
<evidence type="ECO:0000256" key="15">
    <source>
        <dbReference type="ARBA" id="ARBA00038148"/>
    </source>
</evidence>
<feature type="transmembrane region" description="Helical" evidence="18">
    <location>
        <begin position="491"/>
        <end position="518"/>
    </location>
</feature>
<dbReference type="CDD" id="cd02081">
    <property type="entry name" value="P-type_ATPase_Ca_PMCA-like"/>
    <property type="match status" value="1"/>
</dbReference>
<dbReference type="InterPro" id="IPR008250">
    <property type="entry name" value="ATPase_P-typ_transduc_dom_A_sf"/>
</dbReference>
<protein>
    <recommendedName>
        <fullName evidence="18">Calcium-transporting ATPase</fullName>
        <ecNumber evidence="18">7.2.2.10</ecNumber>
    </recommendedName>
</protein>
<dbReference type="NCBIfam" id="TIGR01494">
    <property type="entry name" value="ATPase_P-type"/>
    <property type="match status" value="2"/>
</dbReference>
<dbReference type="SUPFAM" id="SSF56784">
    <property type="entry name" value="HAD-like"/>
    <property type="match status" value="1"/>
</dbReference>
<dbReference type="InterPro" id="IPR006068">
    <property type="entry name" value="ATPase_P-typ_cation-transptr_C"/>
</dbReference>
<feature type="transmembrane region" description="Helical" evidence="18">
    <location>
        <begin position="245"/>
        <end position="262"/>
    </location>
</feature>
<dbReference type="Pfam" id="PF00689">
    <property type="entry name" value="Cation_ATPase_C"/>
    <property type="match status" value="1"/>
</dbReference>
<dbReference type="Gene3D" id="1.20.1110.10">
    <property type="entry name" value="Calcium-transporting ATPase, transmembrane domain"/>
    <property type="match status" value="1"/>
</dbReference>
<dbReference type="InterPro" id="IPR004014">
    <property type="entry name" value="ATPase_P-typ_cation-transptr_N"/>
</dbReference>
<comment type="function">
    <text evidence="18">Catalyzes the hydrolysis of ATP coupled with the transport of calcium.</text>
</comment>
<dbReference type="InterPro" id="IPR036412">
    <property type="entry name" value="HAD-like_sf"/>
</dbReference>
<dbReference type="InterPro" id="IPR001757">
    <property type="entry name" value="P_typ_ATPase"/>
</dbReference>
<evidence type="ECO:0000256" key="10">
    <source>
        <dbReference type="ARBA" id="ARBA00022842"/>
    </source>
</evidence>
<evidence type="ECO:0000256" key="14">
    <source>
        <dbReference type="ARBA" id="ARBA00023136"/>
    </source>
</evidence>
<evidence type="ECO:0000256" key="11">
    <source>
        <dbReference type="ARBA" id="ARBA00022967"/>
    </source>
</evidence>
<keyword evidence="8 18" id="KW-0106">Calcium</keyword>
<name>A0A8H6FY95_9LECA</name>
<sequence length="1238" mass="134483">MTSNRLLVPPIFTHTTPLHHDSPTTSADREDSTTEISLSLQVPPSPSRSLGGSTLRSRADSFNSEAETARSRATSVNSTTETARSRKNSDVQTIRSRFEGDDLSPEEALRPDKTDEKDLEVADNPFAFSTRQLNKLLSPKSLAAYRALGGLRGLERGLRTDTVAGLSVDETSISGKINLEEATRGARTKKPPDAGTLIAQDVMVTDHEVKGQYHDRIRIFKDNRLPTKKSLSIWNLFWNAFNDRVLIILTIAAVISLALGIYEAVGQTPAPGQGPSLDWVEGLAIEVAVVIVVLVTGLNDYRREKQFVALNEKKEDRQVKAIRSGKSVLISVFDVMVGDVLHLESGDSIPADGILINGHGIRCDESSATGESDAMRKTGGQEVWNRIEEGTATSKLDPFVISGSKVLEGVGTYLVTSVGVNSSFGKVMIGSQTGDEETPLQIKLAKMANWIGYLGTAAAGLLFFILLIRFLAGLSGDTNTPAMKGSKFLDILIVAITIIVVAVPEGLPVAVTLALSFATKKMLQEKNLVRHLRACETMGNATTICSDKTGTLTQNKMTVVAGIMGSKVEFAREVNLGDAERNVIPFPAAFKRLSSIVRTLILQSCAINSTAFEGEEDGKSTFIGSKTETALLIMAKEQLGMGPVAEERNGVEVVQLIPFDSDRKCMGVVIRLVSGTYRLLVKGAAEILLEKATSELVDTAGEALHQCTLTDSSRAQVSASIDEFARKSLRTIALLYKDFQQWPPLGARTLDEDRKVALFEDVFCDMTLLAIVGIQDPLRDGVAKAVKQCQDAGVKVRMVTGDNVMTASAIALECGIKTPDGLVLEGPRFRQMSDEQMDEAIPRLEVLARSSPEDKRLLVARLKELGETVAVTGDGTNDGPALKTADVGFSMGIAGTEVAKEASAIILMDDNFSSIIKAIMWGRSVNDAVAKFLQFQITVNITAVVLAFVSAVSSPDMHSVLSAVQLLWVNLIMDTFAALALATDAPTEKILNRKPTPKSAALITTNMWKMIIGQAIYQLLVTFVLYFAGSSILGYSKSDTLLQTELDTIVFNTFVWMQIFNEFNNRRLDNKLNIFEGVHRNAFFIIINIIMVAGQIMIIFVGGAAFQIKRIDGTQWVICILCALPCLLWAIVLRYIPDRYAAAVFCFVNKVWLALASPLLKGLNVFFRPVAQAWRVTKRFMQRTTSKVVRKTGATDDTACPDEESGLGINMGKFSSPTSPVTPSELPLQPPPITLTTA</sequence>
<dbReference type="GO" id="GO:0006874">
    <property type="term" value="P:intracellular calcium ion homeostasis"/>
    <property type="evidence" value="ECO:0007669"/>
    <property type="project" value="TreeGrafter"/>
</dbReference>
<comment type="caution">
    <text evidence="18">Lacks conserved residue(s) required for the propagation of feature annotation.</text>
</comment>
<dbReference type="GO" id="GO:0005886">
    <property type="term" value="C:plasma membrane"/>
    <property type="evidence" value="ECO:0007669"/>
    <property type="project" value="TreeGrafter"/>
</dbReference>
<feature type="domain" description="P-type ATPase A" evidence="20">
    <location>
        <begin position="315"/>
        <end position="428"/>
    </location>
</feature>
<feature type="compositionally biased region" description="Polar residues" evidence="19">
    <location>
        <begin position="60"/>
        <end position="82"/>
    </location>
</feature>
<evidence type="ECO:0000259" key="22">
    <source>
        <dbReference type="Pfam" id="PF00690"/>
    </source>
</evidence>
<evidence type="ECO:0000256" key="17">
    <source>
        <dbReference type="ARBA" id="ARBA00059328"/>
    </source>
</evidence>
<feature type="domain" description="Cation-transporting P-type ATPase C-terminal" evidence="21">
    <location>
        <begin position="959"/>
        <end position="1135"/>
    </location>
</feature>
<feature type="compositionally biased region" description="Basic and acidic residues" evidence="19">
    <location>
        <begin position="18"/>
        <end position="32"/>
    </location>
</feature>
<evidence type="ECO:0000256" key="13">
    <source>
        <dbReference type="ARBA" id="ARBA00023065"/>
    </source>
</evidence>
<dbReference type="Pfam" id="PF00122">
    <property type="entry name" value="E1-E2_ATPase"/>
    <property type="match status" value="1"/>
</dbReference>
<dbReference type="Gene3D" id="3.40.1110.10">
    <property type="entry name" value="Calcium-transporting ATPase, cytoplasmic domain N"/>
    <property type="match status" value="1"/>
</dbReference>
<keyword evidence="5 18" id="KW-0812">Transmembrane</keyword>
<dbReference type="SUPFAM" id="SSF81653">
    <property type="entry name" value="Calcium ATPase, transduction domain A"/>
    <property type="match status" value="1"/>
</dbReference>
<organism evidence="23 24">
    <name type="scientific">Letharia columbiana</name>
    <dbReference type="NCBI Taxonomy" id="112416"/>
    <lineage>
        <taxon>Eukaryota</taxon>
        <taxon>Fungi</taxon>
        <taxon>Dikarya</taxon>
        <taxon>Ascomycota</taxon>
        <taxon>Pezizomycotina</taxon>
        <taxon>Lecanoromycetes</taxon>
        <taxon>OSLEUM clade</taxon>
        <taxon>Lecanoromycetidae</taxon>
        <taxon>Lecanorales</taxon>
        <taxon>Lecanorineae</taxon>
        <taxon>Parmeliaceae</taxon>
        <taxon>Letharia</taxon>
    </lineage>
</organism>
<keyword evidence="4 18" id="KW-0109">Calcium transport</keyword>
<dbReference type="InterPro" id="IPR023214">
    <property type="entry name" value="HAD_sf"/>
</dbReference>
<evidence type="ECO:0000256" key="16">
    <source>
        <dbReference type="ARBA" id="ARBA00048694"/>
    </source>
</evidence>
<dbReference type="SFLD" id="SFLDG00002">
    <property type="entry name" value="C1.7:_P-type_atpase_like"/>
    <property type="match status" value="1"/>
</dbReference>
<comment type="catalytic activity">
    <reaction evidence="16 18">
        <text>Ca(2+)(in) + ATP + H2O = Ca(2+)(out) + ADP + phosphate + H(+)</text>
        <dbReference type="Rhea" id="RHEA:18105"/>
        <dbReference type="ChEBI" id="CHEBI:15377"/>
        <dbReference type="ChEBI" id="CHEBI:15378"/>
        <dbReference type="ChEBI" id="CHEBI:29108"/>
        <dbReference type="ChEBI" id="CHEBI:30616"/>
        <dbReference type="ChEBI" id="CHEBI:43474"/>
        <dbReference type="ChEBI" id="CHEBI:456216"/>
        <dbReference type="EC" id="7.2.2.10"/>
    </reaction>
</comment>
<feature type="region of interest" description="Disordered" evidence="19">
    <location>
        <begin position="1192"/>
        <end position="1238"/>
    </location>
</feature>
<evidence type="ECO:0000259" key="21">
    <source>
        <dbReference type="Pfam" id="PF00689"/>
    </source>
</evidence>
<feature type="compositionally biased region" description="Pro residues" evidence="19">
    <location>
        <begin position="1228"/>
        <end position="1238"/>
    </location>
</feature>
<dbReference type="Pfam" id="PF00690">
    <property type="entry name" value="Cation_ATPase_N"/>
    <property type="match status" value="1"/>
</dbReference>
<dbReference type="InterPro" id="IPR018303">
    <property type="entry name" value="ATPase_P-typ_P_site"/>
</dbReference>
<evidence type="ECO:0000256" key="3">
    <source>
        <dbReference type="ARBA" id="ARBA00022554"/>
    </source>
</evidence>
<dbReference type="OrthoDB" id="3352408at2759"/>
<evidence type="ECO:0000256" key="9">
    <source>
        <dbReference type="ARBA" id="ARBA00022840"/>
    </source>
</evidence>
<dbReference type="PROSITE" id="PS00154">
    <property type="entry name" value="ATPASE_E1_E2"/>
    <property type="match status" value="1"/>
</dbReference>
<evidence type="ECO:0000256" key="8">
    <source>
        <dbReference type="ARBA" id="ARBA00022837"/>
    </source>
</evidence>
<dbReference type="FunFam" id="3.40.50.1000:FF:000018">
    <property type="entry name" value="Calcium-transporting ATPase"/>
    <property type="match status" value="1"/>
</dbReference>
<keyword evidence="6" id="KW-0479">Metal-binding</keyword>
<dbReference type="InterPro" id="IPR023298">
    <property type="entry name" value="ATPase_P-typ_TM_dom_sf"/>
</dbReference>
<evidence type="ECO:0000313" key="24">
    <source>
        <dbReference type="Proteomes" id="UP000578531"/>
    </source>
</evidence>
<dbReference type="Pfam" id="PF13246">
    <property type="entry name" value="Cation_ATPase"/>
    <property type="match status" value="1"/>
</dbReference>
<keyword evidence="11" id="KW-1278">Translocase</keyword>
<dbReference type="PRINTS" id="PR00121">
    <property type="entry name" value="NAKATPASE"/>
</dbReference>
<keyword evidence="3" id="KW-0926">Vacuole</keyword>
<reference evidence="23 24" key="1">
    <citation type="journal article" date="2020" name="Genomics">
        <title>Complete, high-quality genomes from long-read metagenomic sequencing of two wolf lichen thalli reveals enigmatic genome architecture.</title>
        <authorList>
            <person name="McKenzie S.K."/>
            <person name="Walston R.F."/>
            <person name="Allen J.L."/>
        </authorList>
    </citation>
    <scope>NUCLEOTIDE SEQUENCE [LARGE SCALE GENOMIC DNA]</scope>
    <source>
        <strain evidence="23">WasteWater2</strain>
    </source>
</reference>
<dbReference type="InterPro" id="IPR044492">
    <property type="entry name" value="P_typ_ATPase_HD_dom"/>
</dbReference>
<comment type="similarity">
    <text evidence="15 18">Belongs to the cation transport ATPase (P-type) (TC 3.A.3) family.</text>
</comment>
<dbReference type="NCBIfam" id="TIGR01517">
    <property type="entry name" value="ATPase-IIB_Ca"/>
    <property type="match status" value="1"/>
</dbReference>
<dbReference type="Gene3D" id="2.70.150.10">
    <property type="entry name" value="Calcium-transporting ATPase, cytoplasmic transduction domain A"/>
    <property type="match status" value="1"/>
</dbReference>
<evidence type="ECO:0000256" key="7">
    <source>
        <dbReference type="ARBA" id="ARBA00022741"/>
    </source>
</evidence>
<dbReference type="GO" id="GO:0016887">
    <property type="term" value="F:ATP hydrolysis activity"/>
    <property type="evidence" value="ECO:0007669"/>
    <property type="project" value="InterPro"/>
</dbReference>
<evidence type="ECO:0000259" key="20">
    <source>
        <dbReference type="Pfam" id="PF00122"/>
    </source>
</evidence>
<dbReference type="EMBL" id="JACCJC010000016">
    <property type="protein sequence ID" value="KAF6236942.1"/>
    <property type="molecule type" value="Genomic_DNA"/>
</dbReference>
<feature type="transmembrane region" description="Helical" evidence="18">
    <location>
        <begin position="1015"/>
        <end position="1035"/>
    </location>
</feature>
<feature type="compositionally biased region" description="Polar residues" evidence="19">
    <location>
        <begin position="1213"/>
        <end position="1222"/>
    </location>
</feature>
<dbReference type="Gene3D" id="3.40.50.1000">
    <property type="entry name" value="HAD superfamily/HAD-like"/>
    <property type="match status" value="1"/>
</dbReference>
<keyword evidence="7 18" id="KW-0547">Nucleotide-binding</keyword>
<accession>A0A8H6FY95</accession>
<dbReference type="FunFam" id="2.70.150.10:FF:000028">
    <property type="entry name" value="Calcium-transporting ATPase"/>
    <property type="match status" value="1"/>
</dbReference>
<feature type="transmembrane region" description="Helical" evidence="18">
    <location>
        <begin position="450"/>
        <end position="471"/>
    </location>
</feature>
<dbReference type="SFLD" id="SFLDS00003">
    <property type="entry name" value="Haloacid_Dehalogenase"/>
    <property type="match status" value="1"/>
</dbReference>
<dbReference type="PRINTS" id="PR00119">
    <property type="entry name" value="CATATPASE"/>
</dbReference>
<dbReference type="PANTHER" id="PTHR24093">
    <property type="entry name" value="CATION TRANSPORTING ATPASE"/>
    <property type="match status" value="1"/>
</dbReference>
<comment type="function">
    <text evidence="17">This magnesium-dependent enzyme catalyzes the hydrolysis of ATP coupled with the transport of calcium. Transports the calcium to the vacuole and participates in the control of the cytosolic free calcium.</text>
</comment>
<dbReference type="GO" id="GO:0046872">
    <property type="term" value="F:metal ion binding"/>
    <property type="evidence" value="ECO:0007669"/>
    <property type="project" value="UniProtKB-KW"/>
</dbReference>
<dbReference type="Proteomes" id="UP000578531">
    <property type="component" value="Unassembled WGS sequence"/>
</dbReference>
<feature type="transmembrane region" description="Helical" evidence="18">
    <location>
        <begin position="932"/>
        <end position="953"/>
    </location>
</feature>
<dbReference type="GO" id="GO:0005388">
    <property type="term" value="F:P-type calcium transporter activity"/>
    <property type="evidence" value="ECO:0007669"/>
    <property type="project" value="UniProtKB-EC"/>
</dbReference>
<dbReference type="InterPro" id="IPR023299">
    <property type="entry name" value="ATPase_P-typ_cyto_dom_N"/>
</dbReference>
<comment type="caution">
    <text evidence="23">The sequence shown here is derived from an EMBL/GenBank/DDBJ whole genome shotgun (WGS) entry which is preliminary data.</text>
</comment>
<keyword evidence="10" id="KW-0460">Magnesium</keyword>
<evidence type="ECO:0000256" key="19">
    <source>
        <dbReference type="SAM" id="MobiDB-lite"/>
    </source>
</evidence>
<keyword evidence="12 18" id="KW-1133">Transmembrane helix</keyword>
<dbReference type="InterPro" id="IPR006408">
    <property type="entry name" value="P-type_ATPase_IIB"/>
</dbReference>
<feature type="transmembrane region" description="Helical" evidence="18">
    <location>
        <begin position="965"/>
        <end position="983"/>
    </location>
</feature>
<dbReference type="AlphaFoldDB" id="A0A8H6FY95"/>
<evidence type="ECO:0000256" key="4">
    <source>
        <dbReference type="ARBA" id="ARBA00022568"/>
    </source>
</evidence>
<evidence type="ECO:0000256" key="18">
    <source>
        <dbReference type="RuleBase" id="RU361146"/>
    </source>
</evidence>
<keyword evidence="24" id="KW-1185">Reference proteome</keyword>
<keyword evidence="13 18" id="KW-0406">Ion transport</keyword>
<proteinExistence type="inferred from homology"/>
<dbReference type="SUPFAM" id="SSF81665">
    <property type="entry name" value="Calcium ATPase, transmembrane domain M"/>
    <property type="match status" value="1"/>
</dbReference>
<gene>
    <name evidence="23" type="ORF">HO173_004820</name>
</gene>
<comment type="subcellular location">
    <subcellularLocation>
        <location evidence="18">Membrane</location>
        <topology evidence="18">Multi-pass membrane protein</topology>
    </subcellularLocation>
    <subcellularLocation>
        <location evidence="1">Vacuole membrane</location>
        <topology evidence="1">Multi-pass membrane protein</topology>
    </subcellularLocation>
</comment>
<evidence type="ECO:0000256" key="6">
    <source>
        <dbReference type="ARBA" id="ARBA00022723"/>
    </source>
</evidence>
<dbReference type="SUPFAM" id="SSF81660">
    <property type="entry name" value="Metal cation-transporting ATPase, ATP-binding domain N"/>
    <property type="match status" value="1"/>
</dbReference>
<keyword evidence="9 18" id="KW-0067">ATP-binding</keyword>
<dbReference type="SFLD" id="SFLDF00027">
    <property type="entry name" value="p-type_atpase"/>
    <property type="match status" value="1"/>
</dbReference>
<feature type="compositionally biased region" description="Low complexity" evidence="19">
    <location>
        <begin position="47"/>
        <end position="56"/>
    </location>
</feature>
<evidence type="ECO:0000256" key="2">
    <source>
        <dbReference type="ARBA" id="ARBA00022448"/>
    </source>
</evidence>
<dbReference type="RefSeq" id="XP_037166274.1">
    <property type="nucleotide sequence ID" value="XM_037306739.1"/>
</dbReference>